<accession>A0ABP0GYV9</accession>
<keyword evidence="2" id="KW-1185">Reference proteome</keyword>
<name>A0ABP0GYV9_CLALP</name>
<sequence length="312" mass="36104">MLSAEKVLKLLANELQINPRDCGVPNKVQLEEGELLSKIHMRLGIAKQKYAHAVNFERFKCFGGFEVGDYNGCQLLHLFVSLVNDPRILQNGNCVVFSIRGECRFALLVYKPNWIEIITMSVEDSNYRYLYKKLFDDYSVNFHKDDIEQVQQLRSNLPEKLQDFMKRPLADKVSCRYTEAFLGVLINIAGRYCDDKHVQSEDRLLNRGIIPVCLELAVDSAQSGKLEEVMLYRHLNFDNVKEDFVSNFREKHGRQPHSKEIYLNFRAKRAESETAVAIDILSHSKMPHDGEGLYNEISVEEMKSQLKAFYQI</sequence>
<comment type="caution">
    <text evidence="1">The sequence shown here is derived from an EMBL/GenBank/DDBJ whole genome shotgun (WGS) entry which is preliminary data.</text>
</comment>
<proteinExistence type="predicted"/>
<evidence type="ECO:0000313" key="2">
    <source>
        <dbReference type="Proteomes" id="UP001642483"/>
    </source>
</evidence>
<reference evidence="1 2" key="1">
    <citation type="submission" date="2024-02" db="EMBL/GenBank/DDBJ databases">
        <authorList>
            <person name="Daric V."/>
            <person name="Darras S."/>
        </authorList>
    </citation>
    <scope>NUCLEOTIDE SEQUENCE [LARGE SCALE GENOMIC DNA]</scope>
</reference>
<organism evidence="1 2">
    <name type="scientific">Clavelina lepadiformis</name>
    <name type="common">Light-bulb sea squirt</name>
    <name type="synonym">Ascidia lepadiformis</name>
    <dbReference type="NCBI Taxonomy" id="159417"/>
    <lineage>
        <taxon>Eukaryota</taxon>
        <taxon>Metazoa</taxon>
        <taxon>Chordata</taxon>
        <taxon>Tunicata</taxon>
        <taxon>Ascidiacea</taxon>
        <taxon>Aplousobranchia</taxon>
        <taxon>Clavelinidae</taxon>
        <taxon>Clavelina</taxon>
    </lineage>
</organism>
<protein>
    <submittedName>
        <fullName evidence="1">Uncharacterized protein</fullName>
    </submittedName>
</protein>
<evidence type="ECO:0000313" key="1">
    <source>
        <dbReference type="EMBL" id="CAK8695974.1"/>
    </source>
</evidence>
<dbReference type="EMBL" id="CAWYQH010000152">
    <property type="protein sequence ID" value="CAK8695974.1"/>
    <property type="molecule type" value="Genomic_DNA"/>
</dbReference>
<dbReference type="Proteomes" id="UP001642483">
    <property type="component" value="Unassembled WGS sequence"/>
</dbReference>
<gene>
    <name evidence="1" type="ORF">CVLEPA_LOCUS29172</name>
</gene>